<feature type="region of interest" description="Disordered" evidence="5">
    <location>
        <begin position="1"/>
        <end position="38"/>
    </location>
</feature>
<evidence type="ECO:0000256" key="3">
    <source>
        <dbReference type="ARBA" id="ARBA00023163"/>
    </source>
</evidence>
<name>A0A4Q2L1M7_9MICO</name>
<dbReference type="InterPro" id="IPR050109">
    <property type="entry name" value="HTH-type_TetR-like_transc_reg"/>
</dbReference>
<reference evidence="7 8" key="1">
    <citation type="submission" date="2019-01" db="EMBL/GenBank/DDBJ databases">
        <title>Agromyces.</title>
        <authorList>
            <person name="Li J."/>
        </authorList>
    </citation>
    <scope>NUCLEOTIDE SEQUENCE [LARGE SCALE GENOMIC DNA]</scope>
    <source>
        <strain evidence="7 8">DSM 15934</strain>
    </source>
</reference>
<feature type="compositionally biased region" description="Basic and acidic residues" evidence="5">
    <location>
        <begin position="7"/>
        <end position="24"/>
    </location>
</feature>
<dbReference type="OrthoDB" id="2570341at2"/>
<keyword evidence="8" id="KW-1185">Reference proteome</keyword>
<dbReference type="Gene3D" id="1.10.10.60">
    <property type="entry name" value="Homeodomain-like"/>
    <property type="match status" value="1"/>
</dbReference>
<dbReference type="EMBL" id="SDPN01000008">
    <property type="protein sequence ID" value="RXZ71964.1"/>
    <property type="molecule type" value="Genomic_DNA"/>
</dbReference>
<evidence type="ECO:0000256" key="5">
    <source>
        <dbReference type="SAM" id="MobiDB-lite"/>
    </source>
</evidence>
<comment type="caution">
    <text evidence="7">The sequence shown here is derived from an EMBL/GenBank/DDBJ whole genome shotgun (WGS) entry which is preliminary data.</text>
</comment>
<dbReference type="AlphaFoldDB" id="A0A4Q2L1M7"/>
<feature type="DNA-binding region" description="H-T-H motif" evidence="4">
    <location>
        <begin position="58"/>
        <end position="77"/>
    </location>
</feature>
<dbReference type="RefSeq" id="WP_129520037.1">
    <property type="nucleotide sequence ID" value="NZ_SDPN01000008.1"/>
</dbReference>
<evidence type="ECO:0000256" key="2">
    <source>
        <dbReference type="ARBA" id="ARBA00023125"/>
    </source>
</evidence>
<dbReference type="PANTHER" id="PTHR30055:SF151">
    <property type="entry name" value="TRANSCRIPTIONAL REGULATORY PROTEIN"/>
    <property type="match status" value="1"/>
</dbReference>
<dbReference type="InterPro" id="IPR036271">
    <property type="entry name" value="Tet_transcr_reg_TetR-rel_C_sf"/>
</dbReference>
<evidence type="ECO:0000313" key="7">
    <source>
        <dbReference type="EMBL" id="RXZ71964.1"/>
    </source>
</evidence>
<feature type="domain" description="HTH tetR-type" evidence="6">
    <location>
        <begin position="35"/>
        <end position="95"/>
    </location>
</feature>
<dbReference type="PROSITE" id="PS50977">
    <property type="entry name" value="HTH_TETR_2"/>
    <property type="match status" value="1"/>
</dbReference>
<dbReference type="SUPFAM" id="SSF48498">
    <property type="entry name" value="Tetracyclin repressor-like, C-terminal domain"/>
    <property type="match status" value="1"/>
</dbReference>
<dbReference type="Pfam" id="PF02909">
    <property type="entry name" value="TetR_C_1"/>
    <property type="match status" value="1"/>
</dbReference>
<accession>A0A4Q2L1M7</accession>
<dbReference type="InterPro" id="IPR001647">
    <property type="entry name" value="HTH_TetR"/>
</dbReference>
<evidence type="ECO:0000313" key="8">
    <source>
        <dbReference type="Proteomes" id="UP000293865"/>
    </source>
</evidence>
<dbReference type="SUPFAM" id="SSF46689">
    <property type="entry name" value="Homeodomain-like"/>
    <property type="match status" value="1"/>
</dbReference>
<keyword evidence="1" id="KW-0805">Transcription regulation</keyword>
<dbReference type="Gene3D" id="1.10.357.10">
    <property type="entry name" value="Tetracycline Repressor, domain 2"/>
    <property type="match status" value="1"/>
</dbReference>
<dbReference type="InterPro" id="IPR009057">
    <property type="entry name" value="Homeodomain-like_sf"/>
</dbReference>
<evidence type="ECO:0000256" key="1">
    <source>
        <dbReference type="ARBA" id="ARBA00023015"/>
    </source>
</evidence>
<evidence type="ECO:0000256" key="4">
    <source>
        <dbReference type="PROSITE-ProRule" id="PRU00335"/>
    </source>
</evidence>
<evidence type="ECO:0000259" key="6">
    <source>
        <dbReference type="PROSITE" id="PS50977"/>
    </source>
</evidence>
<proteinExistence type="predicted"/>
<protein>
    <submittedName>
        <fullName evidence="7">TetR/AcrR family transcriptional regulator</fullName>
    </submittedName>
</protein>
<dbReference type="GO" id="GO:0000976">
    <property type="term" value="F:transcription cis-regulatory region binding"/>
    <property type="evidence" value="ECO:0007669"/>
    <property type="project" value="TreeGrafter"/>
</dbReference>
<dbReference type="InterPro" id="IPR004111">
    <property type="entry name" value="Repressor_TetR_C"/>
</dbReference>
<dbReference type="Proteomes" id="UP000293865">
    <property type="component" value="Unassembled WGS sequence"/>
</dbReference>
<dbReference type="Pfam" id="PF00440">
    <property type="entry name" value="TetR_N"/>
    <property type="match status" value="1"/>
</dbReference>
<keyword evidence="3" id="KW-0804">Transcription</keyword>
<keyword evidence="2 4" id="KW-0238">DNA-binding</keyword>
<organism evidence="7 8">
    <name type="scientific">Agromyces albus</name>
    <dbReference type="NCBI Taxonomy" id="205332"/>
    <lineage>
        <taxon>Bacteria</taxon>
        <taxon>Bacillati</taxon>
        <taxon>Actinomycetota</taxon>
        <taxon>Actinomycetes</taxon>
        <taxon>Micrococcales</taxon>
        <taxon>Microbacteriaceae</taxon>
        <taxon>Agromyces</taxon>
    </lineage>
</organism>
<dbReference type="GO" id="GO:0045892">
    <property type="term" value="P:negative regulation of DNA-templated transcription"/>
    <property type="evidence" value="ECO:0007669"/>
    <property type="project" value="InterPro"/>
</dbReference>
<sequence>MSTESTGRGEPDRTLALLWRDRLGEPTGSRGPKQRSSVDEVVSTAIQLADEEGIEAVSMRRIADRLGLKPMSVYTYVPGKAELIDLMFDQVAGEQELPPHTGSLRERLERIARLQWRDYLRHPWLLAIDTSRPPLGPNVSDRWEWALTAIEGLGLTDLDMDQVITLVVGYVSGPARAFVDAERLLRATEESDQEWWERNAPILEQVMEPGRYEISGRVGQAAGEAYAAVADPARAFEFGLARVIDGIESYIADVGEARAGEPRAGEARAGEARLD</sequence>
<gene>
    <name evidence="7" type="ORF">ESP51_06225</name>
</gene>
<dbReference type="GO" id="GO:0003700">
    <property type="term" value="F:DNA-binding transcription factor activity"/>
    <property type="evidence" value="ECO:0007669"/>
    <property type="project" value="TreeGrafter"/>
</dbReference>
<dbReference type="PANTHER" id="PTHR30055">
    <property type="entry name" value="HTH-TYPE TRANSCRIPTIONAL REGULATOR RUTR"/>
    <property type="match status" value="1"/>
</dbReference>